<organism evidence="6 7">
    <name type="scientific">Urochloa decumbens</name>
    <dbReference type="NCBI Taxonomy" id="240449"/>
    <lineage>
        <taxon>Eukaryota</taxon>
        <taxon>Viridiplantae</taxon>
        <taxon>Streptophyta</taxon>
        <taxon>Embryophyta</taxon>
        <taxon>Tracheophyta</taxon>
        <taxon>Spermatophyta</taxon>
        <taxon>Magnoliopsida</taxon>
        <taxon>Liliopsida</taxon>
        <taxon>Poales</taxon>
        <taxon>Poaceae</taxon>
        <taxon>PACMAD clade</taxon>
        <taxon>Panicoideae</taxon>
        <taxon>Panicodae</taxon>
        <taxon>Paniceae</taxon>
        <taxon>Melinidinae</taxon>
        <taxon>Urochloa</taxon>
    </lineage>
</organism>
<evidence type="ECO:0000256" key="4">
    <source>
        <dbReference type="SAM" id="MobiDB-lite"/>
    </source>
</evidence>
<accession>A0ABC9AR08</accession>
<feature type="region of interest" description="Disordered" evidence="4">
    <location>
        <begin position="1"/>
        <end position="22"/>
    </location>
</feature>
<evidence type="ECO:0000313" key="7">
    <source>
        <dbReference type="Proteomes" id="UP001497457"/>
    </source>
</evidence>
<evidence type="ECO:0000313" key="6">
    <source>
        <dbReference type="EMBL" id="CAL4982377.1"/>
    </source>
</evidence>
<keyword evidence="7" id="KW-1185">Reference proteome</keyword>
<dbReference type="GO" id="GO:0015031">
    <property type="term" value="P:protein transport"/>
    <property type="evidence" value="ECO:0007669"/>
    <property type="project" value="UniProtKB-KW"/>
</dbReference>
<dbReference type="InterPro" id="IPR046364">
    <property type="entry name" value="Exo70_C"/>
</dbReference>
<reference evidence="7" key="1">
    <citation type="submission" date="2024-06" db="EMBL/GenBank/DDBJ databases">
        <authorList>
            <person name="Ryan C."/>
        </authorList>
    </citation>
    <scope>NUCLEOTIDE SEQUENCE [LARGE SCALE GENOMIC DNA]</scope>
</reference>
<dbReference type="Proteomes" id="UP001497457">
    <property type="component" value="Chromosome 21rd"/>
</dbReference>
<dbReference type="InterPro" id="IPR004140">
    <property type="entry name" value="Exo70"/>
</dbReference>
<protein>
    <recommendedName>
        <fullName evidence="3">Exocyst subunit Exo70 family protein</fullName>
    </recommendedName>
</protein>
<dbReference type="GO" id="GO:0006887">
    <property type="term" value="P:exocytosis"/>
    <property type="evidence" value="ECO:0007669"/>
    <property type="project" value="UniProtKB-KW"/>
</dbReference>
<evidence type="ECO:0000256" key="3">
    <source>
        <dbReference type="RuleBase" id="RU365026"/>
    </source>
</evidence>
<evidence type="ECO:0000259" key="5">
    <source>
        <dbReference type="Pfam" id="PF03081"/>
    </source>
</evidence>
<proteinExistence type="inferred from homology"/>
<dbReference type="AlphaFoldDB" id="A0ABC9AR08"/>
<reference evidence="6 7" key="2">
    <citation type="submission" date="2024-10" db="EMBL/GenBank/DDBJ databases">
        <authorList>
            <person name="Ryan C."/>
        </authorList>
    </citation>
    <scope>NUCLEOTIDE SEQUENCE [LARGE SCALE GENOMIC DNA]</scope>
</reference>
<dbReference type="InterPro" id="IPR016159">
    <property type="entry name" value="Cullin_repeat-like_dom_sf"/>
</dbReference>
<dbReference type="SUPFAM" id="SSF74788">
    <property type="entry name" value="Cullin repeat-like"/>
    <property type="match status" value="1"/>
</dbReference>
<keyword evidence="2 3" id="KW-0813">Transport</keyword>
<keyword evidence="3" id="KW-0268">Exocytosis</keyword>
<feature type="domain" description="Exocyst complex subunit Exo70 C-terminal" evidence="5">
    <location>
        <begin position="198"/>
        <end position="469"/>
    </location>
</feature>
<evidence type="ECO:0000256" key="1">
    <source>
        <dbReference type="ARBA" id="ARBA00006756"/>
    </source>
</evidence>
<dbReference type="PANTHER" id="PTHR12542:SF170">
    <property type="entry name" value="EXOCYST SUBUNIT EXO70 FAMILY PROTEIN"/>
    <property type="match status" value="1"/>
</dbReference>
<comment type="function">
    <text evidence="3">Component of the exocyst complex.</text>
</comment>
<comment type="similarity">
    <text evidence="1 3">Belongs to the EXO70 family.</text>
</comment>
<dbReference type="PANTHER" id="PTHR12542">
    <property type="entry name" value="EXOCYST COMPLEX PROTEIN EXO70"/>
    <property type="match status" value="1"/>
</dbReference>
<name>A0ABC9AR08_9POAL</name>
<evidence type="ECO:0000256" key="2">
    <source>
        <dbReference type="ARBA" id="ARBA00022448"/>
    </source>
</evidence>
<keyword evidence="3" id="KW-0653">Protein transport</keyword>
<sequence length="490" mass="54920">MAAYACSSSTASGSTTSGTYSTTYKSSRGSVVSYDLDLASQLPRIDLSSWPVQDEEDTKRRERAKCVLEGFCHGDGDIGALERWLWELGVGWVLGLGDGASAAGTSLLRLRATNRNITENWIRALAEITGATVRFAVERGVPKPIILVRLVTTAEETVLKMLPFVDALLAAADPLDAATDTADASNGPQAPSGRELETLLDVLDAVCSASQGIHLCFECWFSSGKKMETQWRTSDDVLSLLSAKEQRLNEAIWDTMQEVTTVILNDGDDTRWGIRTPQGSSDACKVTRSLIAYIKSLWDDYWRLNHIVRTAAELCNYVPEQDHTGSLTTLTMEMVSSLEVKLQKRSESFPDHGLRFLFLINNTHFIWQHLHPLFRMKSHLAVLTTKIEDYIQKYLQVSWEPVLSSLHNHAPNYCFKTNSALPKFDSEFQKTYTAQKLWKVPDPELRTRLRKAIVDKVVSGLTRYLEDYSITIPGITPQEREEMLLELFEG</sequence>
<dbReference type="EMBL" id="OZ075131">
    <property type="protein sequence ID" value="CAL4982377.1"/>
    <property type="molecule type" value="Genomic_DNA"/>
</dbReference>
<gene>
    <name evidence="6" type="ORF">URODEC1_LOCUS56587</name>
</gene>
<dbReference type="Pfam" id="PF03081">
    <property type="entry name" value="Exo70_C"/>
    <property type="match status" value="1"/>
</dbReference>
<dbReference type="Gene3D" id="1.20.1280.170">
    <property type="entry name" value="Exocyst complex component Exo70"/>
    <property type="match status" value="1"/>
</dbReference>